<organism evidence="2 3">
    <name type="scientific">Prorocentrum cordatum</name>
    <dbReference type="NCBI Taxonomy" id="2364126"/>
    <lineage>
        <taxon>Eukaryota</taxon>
        <taxon>Sar</taxon>
        <taxon>Alveolata</taxon>
        <taxon>Dinophyceae</taxon>
        <taxon>Prorocentrales</taxon>
        <taxon>Prorocentraceae</taxon>
        <taxon>Prorocentrum</taxon>
    </lineage>
</organism>
<name>A0ABN9YEU2_9DINO</name>
<comment type="caution">
    <text evidence="2">The sequence shown here is derived from an EMBL/GenBank/DDBJ whole genome shotgun (WGS) entry which is preliminary data.</text>
</comment>
<reference evidence="2" key="1">
    <citation type="submission" date="2023-10" db="EMBL/GenBank/DDBJ databases">
        <authorList>
            <person name="Chen Y."/>
            <person name="Shah S."/>
            <person name="Dougan E. K."/>
            <person name="Thang M."/>
            <person name="Chan C."/>
        </authorList>
    </citation>
    <scope>NUCLEOTIDE SEQUENCE [LARGE SCALE GENOMIC DNA]</scope>
</reference>
<dbReference type="EMBL" id="CAUYUJ010022211">
    <property type="protein sequence ID" value="CAK0909524.1"/>
    <property type="molecule type" value="Genomic_DNA"/>
</dbReference>
<keyword evidence="3" id="KW-1185">Reference proteome</keyword>
<evidence type="ECO:0000256" key="1">
    <source>
        <dbReference type="SAM" id="MobiDB-lite"/>
    </source>
</evidence>
<dbReference type="Proteomes" id="UP001189429">
    <property type="component" value="Unassembled WGS sequence"/>
</dbReference>
<proteinExistence type="predicted"/>
<accession>A0ABN9YEU2</accession>
<feature type="compositionally biased region" description="Low complexity" evidence="1">
    <location>
        <begin position="26"/>
        <end position="47"/>
    </location>
</feature>
<sequence length="131" mass="13520">MSQQGAAGAEDASQVLAAAAGGLESLALGGSAGGERAPGPGARSGASTDAGSTMRGGSAASTTRRRGEPLSTRPGKKKAARPRRTRGQRAPCRSRRGRSWHLQEEEEEADDEKKGDGRRERGWGKPSAHDG</sequence>
<protein>
    <submittedName>
        <fullName evidence="2">Uncharacterized protein</fullName>
    </submittedName>
</protein>
<feature type="compositionally biased region" description="Basic and acidic residues" evidence="1">
    <location>
        <begin position="111"/>
        <end position="131"/>
    </location>
</feature>
<feature type="compositionally biased region" description="Basic residues" evidence="1">
    <location>
        <begin position="74"/>
        <end position="99"/>
    </location>
</feature>
<evidence type="ECO:0000313" key="3">
    <source>
        <dbReference type="Proteomes" id="UP001189429"/>
    </source>
</evidence>
<gene>
    <name evidence="2" type="ORF">PCOR1329_LOCUS83907</name>
</gene>
<evidence type="ECO:0000313" key="2">
    <source>
        <dbReference type="EMBL" id="CAK0909524.1"/>
    </source>
</evidence>
<feature type="region of interest" description="Disordered" evidence="1">
    <location>
        <begin position="26"/>
        <end position="131"/>
    </location>
</feature>